<keyword evidence="8" id="KW-1185">Reference proteome</keyword>
<reference evidence="7" key="1">
    <citation type="submission" date="2021-04" db="EMBL/GenBank/DDBJ databases">
        <authorList>
            <person name="Chebbi M.A.C M."/>
        </authorList>
    </citation>
    <scope>NUCLEOTIDE SEQUENCE</scope>
</reference>
<dbReference type="InterPro" id="IPR013087">
    <property type="entry name" value="Znf_C2H2_type"/>
</dbReference>
<keyword evidence="2" id="KW-0677">Repeat</keyword>
<dbReference type="AlphaFoldDB" id="A0A8J2HG71"/>
<protein>
    <submittedName>
        <fullName evidence="7">Similar to ZNF878: Zinc finger protein 878 (Homo sapiens)</fullName>
    </submittedName>
</protein>
<dbReference type="Gene3D" id="3.30.160.60">
    <property type="entry name" value="Classic Zinc Finger"/>
    <property type="match status" value="2"/>
</dbReference>
<evidence type="ECO:0000313" key="8">
    <source>
        <dbReference type="Proteomes" id="UP000786811"/>
    </source>
</evidence>
<dbReference type="PANTHER" id="PTHR24379:SF121">
    <property type="entry name" value="C2H2-TYPE DOMAIN-CONTAINING PROTEIN"/>
    <property type="match status" value="1"/>
</dbReference>
<dbReference type="PANTHER" id="PTHR24379">
    <property type="entry name" value="KRAB AND ZINC FINGER DOMAIN-CONTAINING"/>
    <property type="match status" value="1"/>
</dbReference>
<gene>
    <name evidence="7" type="ORF">HICCMSTLAB_LOCUS8873</name>
</gene>
<accession>A0A8J2HG71</accession>
<feature type="domain" description="C2H2-type" evidence="6">
    <location>
        <begin position="21"/>
        <end position="48"/>
    </location>
</feature>
<dbReference type="EMBL" id="CAJNRD030001121">
    <property type="protein sequence ID" value="CAG5097779.1"/>
    <property type="molecule type" value="Genomic_DNA"/>
</dbReference>
<comment type="caution">
    <text evidence="7">The sequence shown here is derived from an EMBL/GenBank/DDBJ whole genome shotgun (WGS) entry which is preliminary data.</text>
</comment>
<keyword evidence="1" id="KW-0479">Metal-binding</keyword>
<dbReference type="PROSITE" id="PS00028">
    <property type="entry name" value="ZINC_FINGER_C2H2_1"/>
    <property type="match status" value="1"/>
</dbReference>
<dbReference type="Proteomes" id="UP000786811">
    <property type="component" value="Unassembled WGS sequence"/>
</dbReference>
<evidence type="ECO:0000256" key="3">
    <source>
        <dbReference type="ARBA" id="ARBA00022771"/>
    </source>
</evidence>
<evidence type="ECO:0000256" key="5">
    <source>
        <dbReference type="PROSITE-ProRule" id="PRU00042"/>
    </source>
</evidence>
<evidence type="ECO:0000256" key="4">
    <source>
        <dbReference type="ARBA" id="ARBA00022833"/>
    </source>
</evidence>
<feature type="domain" description="C2H2-type" evidence="6">
    <location>
        <begin position="50"/>
        <end position="78"/>
    </location>
</feature>
<organism evidence="7 8">
    <name type="scientific">Cotesia congregata</name>
    <name type="common">Parasitoid wasp</name>
    <name type="synonym">Apanteles congregatus</name>
    <dbReference type="NCBI Taxonomy" id="51543"/>
    <lineage>
        <taxon>Eukaryota</taxon>
        <taxon>Metazoa</taxon>
        <taxon>Ecdysozoa</taxon>
        <taxon>Arthropoda</taxon>
        <taxon>Hexapoda</taxon>
        <taxon>Insecta</taxon>
        <taxon>Pterygota</taxon>
        <taxon>Neoptera</taxon>
        <taxon>Endopterygota</taxon>
        <taxon>Hymenoptera</taxon>
        <taxon>Apocrita</taxon>
        <taxon>Ichneumonoidea</taxon>
        <taxon>Braconidae</taxon>
        <taxon>Microgastrinae</taxon>
        <taxon>Cotesia</taxon>
    </lineage>
</organism>
<dbReference type="SUPFAM" id="SSF57667">
    <property type="entry name" value="beta-beta-alpha zinc fingers"/>
    <property type="match status" value="1"/>
</dbReference>
<sequence>MTEEENPRAKRKSKTDRRGKFECSKCKSTFSTKNSWIYHGKYHCGVPPRYQCSYCPYKSRKSANVKKHSIRMHKGSDPVIVQLWKPVVKSGEFPCPNKNCWRVYKLTDSLKYHLNYECGKKLPTKFRRCECKFWIIILPGGLRLIKQITEPLKRAGLFYCPNANCQKVFQHADSRNKHVKYYCGKPPRYMCPHCQYKSLTKYNIQLHAKRIHPNLKTDVIELYDNKPSNKSSFFQCPNKSCNKRYTRKDNFYYHMKYECKINN</sequence>
<evidence type="ECO:0000256" key="2">
    <source>
        <dbReference type="ARBA" id="ARBA00022737"/>
    </source>
</evidence>
<keyword evidence="4" id="KW-0862">Zinc</keyword>
<dbReference type="GO" id="GO:0008270">
    <property type="term" value="F:zinc ion binding"/>
    <property type="evidence" value="ECO:0007669"/>
    <property type="project" value="UniProtKB-KW"/>
</dbReference>
<name>A0A8J2HG71_COTCN</name>
<dbReference type="OrthoDB" id="3437960at2759"/>
<dbReference type="InterPro" id="IPR036236">
    <property type="entry name" value="Znf_C2H2_sf"/>
</dbReference>
<evidence type="ECO:0000313" key="7">
    <source>
        <dbReference type="EMBL" id="CAG5097779.1"/>
    </source>
</evidence>
<feature type="domain" description="C2H2-type" evidence="6">
    <location>
        <begin position="158"/>
        <end position="187"/>
    </location>
</feature>
<evidence type="ECO:0000259" key="6">
    <source>
        <dbReference type="PROSITE" id="PS50157"/>
    </source>
</evidence>
<keyword evidence="3 5" id="KW-0863">Zinc-finger</keyword>
<dbReference type="SMART" id="SM00355">
    <property type="entry name" value="ZnF_C2H2"/>
    <property type="match status" value="6"/>
</dbReference>
<dbReference type="PROSITE" id="PS50157">
    <property type="entry name" value="ZINC_FINGER_C2H2_2"/>
    <property type="match status" value="3"/>
</dbReference>
<proteinExistence type="predicted"/>
<evidence type="ECO:0000256" key="1">
    <source>
        <dbReference type="ARBA" id="ARBA00022723"/>
    </source>
</evidence>